<dbReference type="InterPro" id="IPR036515">
    <property type="entry name" value="Transposase_17_sf"/>
</dbReference>
<dbReference type="GO" id="GO:0003677">
    <property type="term" value="F:DNA binding"/>
    <property type="evidence" value="ECO:0007669"/>
    <property type="project" value="InterPro"/>
</dbReference>
<accession>A0A7L9U8G3</accession>
<gene>
    <name evidence="3" type="ORF">LPB04_05370</name>
</gene>
<dbReference type="GO" id="GO:0006313">
    <property type="term" value="P:DNA transposition"/>
    <property type="evidence" value="ECO:0007669"/>
    <property type="project" value="InterPro"/>
</dbReference>
<keyword evidence="4" id="KW-1185">Reference proteome</keyword>
<proteinExistence type="predicted"/>
<dbReference type="Proteomes" id="UP000593875">
    <property type="component" value="Chromosome"/>
</dbReference>
<dbReference type="RefSeq" id="WP_193687706.1">
    <property type="nucleotide sequence ID" value="NZ_CP062941.1"/>
</dbReference>
<dbReference type="AlphaFoldDB" id="A0A7L9U8G3"/>
<evidence type="ECO:0000313" key="3">
    <source>
        <dbReference type="EMBL" id="QOL50719.1"/>
    </source>
</evidence>
<dbReference type="Gene3D" id="3.30.70.1290">
    <property type="entry name" value="Transposase IS200-like"/>
    <property type="match status" value="1"/>
</dbReference>
<evidence type="ECO:0000256" key="1">
    <source>
        <dbReference type="SAM" id="MobiDB-lite"/>
    </source>
</evidence>
<sequence>MARQPRLILPKQAHHILQRGNDRQRIFREPEDYERFLGWLAEAARFYKVAIHAYALLPTHLHLLATPETEEGLAAMMQKLGRLYVPWYNSKYARAGGLFEGRFRTAVVESDRHILMCSRFIELAPLREGEAGEPAAYPWSSYRHHAGVHADPVVTDHALFWGLGNTPFQREAAYIELVEQGIGADELAQVANAVQKGQPLGSHAFKLELERQTQRRILPAKRGRPFKTPSSTASQP</sequence>
<dbReference type="Pfam" id="PF01797">
    <property type="entry name" value="Y1_Tnp"/>
    <property type="match status" value="1"/>
</dbReference>
<dbReference type="GO" id="GO:0004803">
    <property type="term" value="F:transposase activity"/>
    <property type="evidence" value="ECO:0007669"/>
    <property type="project" value="InterPro"/>
</dbReference>
<dbReference type="EMBL" id="CP062941">
    <property type="protein sequence ID" value="QOL50719.1"/>
    <property type="molecule type" value="Genomic_DNA"/>
</dbReference>
<evidence type="ECO:0000313" key="4">
    <source>
        <dbReference type="Proteomes" id="UP000593875"/>
    </source>
</evidence>
<dbReference type="KEGG" id="mlir:LPB04_05370"/>
<dbReference type="SMART" id="SM01321">
    <property type="entry name" value="Y1_Tnp"/>
    <property type="match status" value="1"/>
</dbReference>
<evidence type="ECO:0000259" key="2">
    <source>
        <dbReference type="SMART" id="SM01321"/>
    </source>
</evidence>
<reference evidence="3 4" key="1">
    <citation type="submission" date="2020-10" db="EMBL/GenBank/DDBJ databases">
        <title>Genome sequencing of Massilia sp. LPB0304.</title>
        <authorList>
            <person name="Kim J."/>
        </authorList>
    </citation>
    <scope>NUCLEOTIDE SEQUENCE [LARGE SCALE GENOMIC DNA]</scope>
    <source>
        <strain evidence="3 4">LPB0304</strain>
    </source>
</reference>
<name>A0A7L9U8G3_9BURK</name>
<feature type="domain" description="Transposase IS200-like" evidence="2">
    <location>
        <begin position="9"/>
        <end position="124"/>
    </location>
</feature>
<dbReference type="SUPFAM" id="SSF143422">
    <property type="entry name" value="Transposase IS200-like"/>
    <property type="match status" value="1"/>
</dbReference>
<dbReference type="PANTHER" id="PTHR34322:SF2">
    <property type="entry name" value="TRANSPOSASE IS200-LIKE DOMAIN-CONTAINING PROTEIN"/>
    <property type="match status" value="1"/>
</dbReference>
<dbReference type="PANTHER" id="PTHR34322">
    <property type="entry name" value="TRANSPOSASE, Y1_TNP DOMAIN-CONTAINING"/>
    <property type="match status" value="1"/>
</dbReference>
<dbReference type="InterPro" id="IPR002686">
    <property type="entry name" value="Transposase_17"/>
</dbReference>
<feature type="region of interest" description="Disordered" evidence="1">
    <location>
        <begin position="214"/>
        <end position="236"/>
    </location>
</feature>
<organism evidence="3 4">
    <name type="scientific">Massilia litorea</name>
    <dbReference type="NCBI Taxonomy" id="2769491"/>
    <lineage>
        <taxon>Bacteria</taxon>
        <taxon>Pseudomonadati</taxon>
        <taxon>Pseudomonadota</taxon>
        <taxon>Betaproteobacteria</taxon>
        <taxon>Burkholderiales</taxon>
        <taxon>Oxalobacteraceae</taxon>
        <taxon>Telluria group</taxon>
        <taxon>Massilia</taxon>
    </lineage>
</organism>
<protein>
    <submittedName>
        <fullName evidence="3">Transposase</fullName>
    </submittedName>
</protein>